<comment type="catalytic activity">
    <reaction evidence="1">
        <text>Endonucleolytic cleavage of RNA, removing extra 3' nucleotides from tRNA precursor, generating 3' termini of tRNAs. A 3'-hydroxy group is left at the tRNA terminus and a 5'-phosphoryl group is left at the trailer molecule.</text>
        <dbReference type="EC" id="3.1.26.11"/>
    </reaction>
</comment>
<keyword evidence="9" id="KW-0378">Hydrolase</keyword>
<evidence type="ECO:0000256" key="5">
    <source>
        <dbReference type="ARBA" id="ARBA00022694"/>
    </source>
</evidence>
<accession>A0ABR3R465</accession>
<evidence type="ECO:0000256" key="11">
    <source>
        <dbReference type="SAM" id="MobiDB-lite"/>
    </source>
</evidence>
<dbReference type="PANTHER" id="PTHR12553">
    <property type="entry name" value="ZINC PHOSPHODIESTERASE ELAC PROTEIN 2"/>
    <property type="match status" value="1"/>
</dbReference>
<keyword evidence="7" id="KW-0479">Metal-binding</keyword>
<evidence type="ECO:0000256" key="4">
    <source>
        <dbReference type="ARBA" id="ARBA00012477"/>
    </source>
</evidence>
<feature type="compositionally biased region" description="Low complexity" evidence="11">
    <location>
        <begin position="970"/>
        <end position="981"/>
    </location>
</feature>
<organism evidence="13 14">
    <name type="scientific">Paraconiothyrium brasiliense</name>
    <dbReference type="NCBI Taxonomy" id="300254"/>
    <lineage>
        <taxon>Eukaryota</taxon>
        <taxon>Fungi</taxon>
        <taxon>Dikarya</taxon>
        <taxon>Ascomycota</taxon>
        <taxon>Pezizomycotina</taxon>
        <taxon>Dothideomycetes</taxon>
        <taxon>Pleosporomycetidae</taxon>
        <taxon>Pleosporales</taxon>
        <taxon>Massarineae</taxon>
        <taxon>Didymosphaeriaceae</taxon>
        <taxon>Paraconiothyrium</taxon>
    </lineage>
</organism>
<sequence>MASSVQIITSPTADTPGTTLMLQTQKQHYIFGTHAEGTQRAMAEQGLRMTKVQNFFMTGKMDWQNAGGLIGMTLTLADSATSAYDMAMEAYRKGKGTKKFPEPQRPKINVYGPPNLKYALSTCRRYIFRKGIPVIATEYKDVPLQKNDQGAILPTWQDNAIQVWALCTSPARKSLDPDHEQQLAKLQDAYERYVNNFEEHRAPENESAEERDARYDRIRSTVLNLMFNSKWTLDTLVERHISEVEPPAAIFVRNSETNRIEPYQGPRPGSADPLPDIRVLTRTPWPGATITGLPPTTPKTESLSYIVRSHSTRGTFDAKRAKEFGLKPGPDFGKLSKGQSVQNNKGETITPDMVMGPDKPGNGFAILDVPSVGYLETLVQREEFTCEDLTKDIKVFYWALGPGVSGHPLLQQFLQRFNQAEHFFSSVDDCPNRISFDSVAAQTIRLSAIDPTRYRIPQHDVKTLPQTSLYGLGSPGKAVSLQNVTTATRGIKHLLMPKFERKVEKLTEEQNFRSKEEQVTPDVFEMEVRAQMDPEVLRLAEEAQQAVKDDQKALSRWRQLIARPNTEVVTLGTGSACPSKYRNVSATLLRVPGVGNYLFDCGEGTLGQLQRVFNTDELVGILKDLRMIWISHLHADHHLGTASVIREWYKLKHNSVAKADHPSESRVLADNVSEYGLSVISHEGMIKWLREYSLVEDFGYSRILPFEISAVGRFDDSGSKLTFTSTAASGQMQNRLVLQQRDYEAVLGLSDIQACRVPHCHGAMAVSLTFPGAPTDPENINPLKVSYSGDCRPAHTFTLIGRNSTVLIHEATFDDELKGDAIAKRHSTTSEALGIGAQMDAKAVVLTHFSQRYQKIPVLQTVQDGEQDDLPDLNVMEDVQQNDGNNAHIPPIDATVETSAPLSDSARPPPLLRKAGSSMAHEQVIKVRSRDMKVAIAFDYMRVKIGEIAQLEKFNEALNRLLTAEEEAEAPGAESAAEGAPVINSNGKKTSGDEGGDWKKKKSKRNN</sequence>
<dbReference type="Gene3D" id="3.60.15.10">
    <property type="entry name" value="Ribonuclease Z/Hydroxyacylglutathione hydrolase-like"/>
    <property type="match status" value="2"/>
</dbReference>
<comment type="caution">
    <text evidence="13">The sequence shown here is derived from an EMBL/GenBank/DDBJ whole genome shotgun (WGS) entry which is preliminary data.</text>
</comment>
<dbReference type="InterPro" id="IPR036866">
    <property type="entry name" value="RibonucZ/Hydroxyglut_hydro"/>
</dbReference>
<keyword evidence="5" id="KW-0819">tRNA processing</keyword>
<dbReference type="PANTHER" id="PTHR12553:SF49">
    <property type="entry name" value="ZINC PHOSPHODIESTERASE ELAC PROTEIN 2"/>
    <property type="match status" value="1"/>
</dbReference>
<feature type="domain" description="tRNase Z endonuclease" evidence="12">
    <location>
        <begin position="6"/>
        <end position="68"/>
    </location>
</feature>
<protein>
    <recommendedName>
        <fullName evidence="4">ribonuclease Z</fullName>
        <ecNumber evidence="4">3.1.26.11</ecNumber>
    </recommendedName>
</protein>
<proteinExistence type="inferred from homology"/>
<name>A0ABR3R465_9PLEO</name>
<dbReference type="Proteomes" id="UP001521785">
    <property type="component" value="Unassembled WGS sequence"/>
</dbReference>
<evidence type="ECO:0000256" key="1">
    <source>
        <dbReference type="ARBA" id="ARBA00000402"/>
    </source>
</evidence>
<keyword evidence="8" id="KW-0255">Endonuclease</keyword>
<comment type="similarity">
    <text evidence="3">Belongs to the RNase Z family.</text>
</comment>
<evidence type="ECO:0000256" key="10">
    <source>
        <dbReference type="ARBA" id="ARBA00022833"/>
    </source>
</evidence>
<evidence type="ECO:0000256" key="3">
    <source>
        <dbReference type="ARBA" id="ARBA00007823"/>
    </source>
</evidence>
<evidence type="ECO:0000313" key="14">
    <source>
        <dbReference type="Proteomes" id="UP001521785"/>
    </source>
</evidence>
<dbReference type="InterPro" id="IPR027794">
    <property type="entry name" value="tRNase_Z_dom"/>
</dbReference>
<evidence type="ECO:0000256" key="6">
    <source>
        <dbReference type="ARBA" id="ARBA00022722"/>
    </source>
</evidence>
<evidence type="ECO:0000259" key="12">
    <source>
        <dbReference type="Pfam" id="PF13691"/>
    </source>
</evidence>
<dbReference type="CDD" id="cd07718">
    <property type="entry name" value="RNaseZ_ELAC1_ELAC2-C-term-like_MBL-fold"/>
    <property type="match status" value="1"/>
</dbReference>
<evidence type="ECO:0000256" key="2">
    <source>
        <dbReference type="ARBA" id="ARBA00001947"/>
    </source>
</evidence>
<dbReference type="Pfam" id="PF13691">
    <property type="entry name" value="Lactamase_B_4"/>
    <property type="match status" value="1"/>
</dbReference>
<feature type="compositionally biased region" description="Polar residues" evidence="11">
    <location>
        <begin position="337"/>
        <end position="347"/>
    </location>
</feature>
<feature type="region of interest" description="Disordered" evidence="11">
    <location>
        <begin position="966"/>
        <end position="1007"/>
    </location>
</feature>
<keyword evidence="6" id="KW-0540">Nuclease</keyword>
<evidence type="ECO:0000313" key="13">
    <source>
        <dbReference type="EMBL" id="KAL1598782.1"/>
    </source>
</evidence>
<reference evidence="13 14" key="1">
    <citation type="submission" date="2024-02" db="EMBL/GenBank/DDBJ databases">
        <title>De novo assembly and annotation of 12 fungi associated with fruit tree decline syndrome in Ontario, Canada.</title>
        <authorList>
            <person name="Sulman M."/>
            <person name="Ellouze W."/>
            <person name="Ilyukhin E."/>
        </authorList>
    </citation>
    <scope>NUCLEOTIDE SEQUENCE [LARGE SCALE GENOMIC DNA]</scope>
    <source>
        <strain evidence="13 14">M42-189</strain>
    </source>
</reference>
<dbReference type="EMBL" id="JAKJXO020000011">
    <property type="protein sequence ID" value="KAL1598782.1"/>
    <property type="molecule type" value="Genomic_DNA"/>
</dbReference>
<keyword evidence="14" id="KW-1185">Reference proteome</keyword>
<feature type="region of interest" description="Disordered" evidence="11">
    <location>
        <begin position="898"/>
        <end position="920"/>
    </location>
</feature>
<evidence type="ECO:0000256" key="8">
    <source>
        <dbReference type="ARBA" id="ARBA00022759"/>
    </source>
</evidence>
<dbReference type="SUPFAM" id="SSF56281">
    <property type="entry name" value="Metallo-hydrolase/oxidoreductase"/>
    <property type="match status" value="2"/>
</dbReference>
<gene>
    <name evidence="13" type="ORF">SLS60_007924</name>
</gene>
<evidence type="ECO:0000256" key="9">
    <source>
        <dbReference type="ARBA" id="ARBA00022801"/>
    </source>
</evidence>
<dbReference type="EC" id="3.1.26.11" evidence="4"/>
<comment type="cofactor">
    <cofactor evidence="2">
        <name>Zn(2+)</name>
        <dbReference type="ChEBI" id="CHEBI:29105"/>
    </cofactor>
</comment>
<feature type="region of interest" description="Disordered" evidence="11">
    <location>
        <begin position="327"/>
        <end position="353"/>
    </location>
</feature>
<evidence type="ECO:0000256" key="7">
    <source>
        <dbReference type="ARBA" id="ARBA00022723"/>
    </source>
</evidence>
<keyword evidence="10" id="KW-0862">Zinc</keyword>
<dbReference type="InterPro" id="IPR047151">
    <property type="entry name" value="RNZ2-like"/>
</dbReference>